<sequence>MIEIADKYVAELKTYLTVLDPTELGDVCEFYEEYLLDADFNSRQEIEKELGTPRQLARKILAEHSLSPDSTPILENPHKQAKTKRDLWAIWWILLGLGAIPVGIPLFIVIFVFLLLIFIFIGVVIIVSVALLLSFIAVLVFAIPVIFSANWAVGLFYCGIALMGITFVLMFEPLDFFFIRWLIGTTAKLIRKLGRKVFKKRDSYKGDR</sequence>
<evidence type="ECO:0000256" key="1">
    <source>
        <dbReference type="SAM" id="Phobius"/>
    </source>
</evidence>
<organism evidence="2 3">
    <name type="scientific">Xylocopilactobacillus apicola</name>
    <dbReference type="NCBI Taxonomy" id="2932184"/>
    <lineage>
        <taxon>Bacteria</taxon>
        <taxon>Bacillati</taxon>
        <taxon>Bacillota</taxon>
        <taxon>Bacilli</taxon>
        <taxon>Lactobacillales</taxon>
        <taxon>Lactobacillaceae</taxon>
        <taxon>Xylocopilactobacillus</taxon>
    </lineage>
</organism>
<protein>
    <submittedName>
        <fullName evidence="2">Membrane protein</fullName>
    </submittedName>
</protein>
<reference evidence="2 3" key="1">
    <citation type="journal article" date="2023" name="Microbiol. Spectr.">
        <title>Symbiosis of Carpenter Bees with Uncharacterized Lactic Acid Bacteria Showing NAD Auxotrophy.</title>
        <authorList>
            <person name="Kawasaki S."/>
            <person name="Ozawa K."/>
            <person name="Mori T."/>
            <person name="Yamamoto A."/>
            <person name="Ito M."/>
            <person name="Ohkuma M."/>
            <person name="Sakamoto M."/>
            <person name="Matsutani M."/>
        </authorList>
    </citation>
    <scope>NUCLEOTIDE SEQUENCE [LARGE SCALE GENOMIC DNA]</scope>
    <source>
        <strain evidence="2 3">XA3</strain>
    </source>
</reference>
<dbReference type="RefSeq" id="WP_317635084.1">
    <property type="nucleotide sequence ID" value="NZ_AP026802.1"/>
</dbReference>
<dbReference type="Proteomes" id="UP001321861">
    <property type="component" value="Chromosome"/>
</dbReference>
<proteinExistence type="predicted"/>
<keyword evidence="3" id="KW-1185">Reference proteome</keyword>
<keyword evidence="1" id="KW-0812">Transmembrane</keyword>
<keyword evidence="1" id="KW-1133">Transmembrane helix</keyword>
<dbReference type="KEGG" id="xap:XA3_17220"/>
<evidence type="ECO:0000313" key="3">
    <source>
        <dbReference type="Proteomes" id="UP001321861"/>
    </source>
</evidence>
<evidence type="ECO:0000313" key="2">
    <source>
        <dbReference type="EMBL" id="BDR59281.1"/>
    </source>
</evidence>
<feature type="transmembrane region" description="Helical" evidence="1">
    <location>
        <begin position="149"/>
        <end position="171"/>
    </location>
</feature>
<dbReference type="EMBL" id="AP026802">
    <property type="protein sequence ID" value="BDR59281.1"/>
    <property type="molecule type" value="Genomic_DNA"/>
</dbReference>
<dbReference type="Pfam" id="PF22564">
    <property type="entry name" value="HAAS"/>
    <property type="match status" value="1"/>
</dbReference>
<accession>A0AAU9DL56</accession>
<dbReference type="AlphaFoldDB" id="A0AAU9DL56"/>
<feature type="transmembrane region" description="Helical" evidence="1">
    <location>
        <begin position="117"/>
        <end position="142"/>
    </location>
</feature>
<gene>
    <name evidence="2" type="ORF">XA3_17220</name>
</gene>
<keyword evidence="1" id="KW-0472">Membrane</keyword>
<name>A0AAU9DL56_9LACO</name>
<feature type="transmembrane region" description="Helical" evidence="1">
    <location>
        <begin position="89"/>
        <end position="111"/>
    </location>
</feature>